<dbReference type="Proteomes" id="UP001478817">
    <property type="component" value="Unassembled WGS sequence"/>
</dbReference>
<gene>
    <name evidence="1" type="ORF">AAAT05_06600</name>
</gene>
<name>A0ABV1IGI0_9ACTN</name>
<reference evidence="1 2" key="1">
    <citation type="submission" date="2024-04" db="EMBL/GenBank/DDBJ databases">
        <title>Human intestinal bacterial collection.</title>
        <authorList>
            <person name="Pauvert C."/>
            <person name="Hitch T.C.A."/>
            <person name="Clavel T."/>
        </authorList>
    </citation>
    <scope>NUCLEOTIDE SEQUENCE [LARGE SCALE GENOMIC DNA]</scope>
    <source>
        <strain evidence="1 2">CLA-AA-H197</strain>
    </source>
</reference>
<sequence>MAQAVTAAAHGARPSFNSEVELETSANCLVNGFVPKPGTLYLGERGIEFRGDSTFAQRVAWDDVELVSCDIFRGHVRTMDVHTSLGDILTFTVDDDIEALRAMAAHVGRDRVENVNEVAPAEQPSGGLMSRLRSIFG</sequence>
<proteinExistence type="predicted"/>
<dbReference type="EMBL" id="JBBNGS010000011">
    <property type="protein sequence ID" value="MEQ2638005.1"/>
    <property type="molecule type" value="Genomic_DNA"/>
</dbReference>
<comment type="caution">
    <text evidence="1">The sequence shown here is derived from an EMBL/GenBank/DDBJ whole genome shotgun (WGS) entry which is preliminary data.</text>
</comment>
<organism evidence="1 2">
    <name type="scientific">Paratractidigestivibacter faecalis</name>
    <dbReference type="NCBI Taxonomy" id="2292441"/>
    <lineage>
        <taxon>Bacteria</taxon>
        <taxon>Bacillati</taxon>
        <taxon>Actinomycetota</taxon>
        <taxon>Coriobacteriia</taxon>
        <taxon>Coriobacteriales</taxon>
        <taxon>Atopobiaceae</taxon>
        <taxon>Paratractidigestivibacter</taxon>
    </lineage>
</organism>
<dbReference type="InterPro" id="IPR010360">
    <property type="entry name" value="DUF956"/>
</dbReference>
<protein>
    <submittedName>
        <fullName evidence="1">DUF956 family protein</fullName>
    </submittedName>
</protein>
<accession>A0ABV1IGI0</accession>
<evidence type="ECO:0000313" key="1">
    <source>
        <dbReference type="EMBL" id="MEQ2638005.1"/>
    </source>
</evidence>
<dbReference type="RefSeq" id="WP_349182590.1">
    <property type="nucleotide sequence ID" value="NZ_JBBNGS010000011.1"/>
</dbReference>
<dbReference type="Pfam" id="PF06115">
    <property type="entry name" value="DUF956"/>
    <property type="match status" value="1"/>
</dbReference>
<evidence type="ECO:0000313" key="2">
    <source>
        <dbReference type="Proteomes" id="UP001478817"/>
    </source>
</evidence>
<keyword evidence="2" id="KW-1185">Reference proteome</keyword>